<evidence type="ECO:0000256" key="1">
    <source>
        <dbReference type="SAM" id="SignalP"/>
    </source>
</evidence>
<keyword evidence="1" id="KW-0732">Signal</keyword>
<keyword evidence="3" id="KW-1185">Reference proteome</keyword>
<reference evidence="2" key="1">
    <citation type="journal article" date="2020" name="J Insects Food Feed">
        <title>The yellow mealworm (Tenebrio molitor) genome: a resource for the emerging insects as food and feed industry.</title>
        <authorList>
            <person name="Eriksson T."/>
            <person name="Andere A."/>
            <person name="Kelstrup H."/>
            <person name="Emery V."/>
            <person name="Picard C."/>
        </authorList>
    </citation>
    <scope>NUCLEOTIDE SEQUENCE</scope>
    <source>
        <strain evidence="2">Stoneville</strain>
        <tissue evidence="2">Whole head</tissue>
    </source>
</reference>
<evidence type="ECO:0008006" key="4">
    <source>
        <dbReference type="Google" id="ProtNLM"/>
    </source>
</evidence>
<reference evidence="2" key="2">
    <citation type="submission" date="2021-08" db="EMBL/GenBank/DDBJ databases">
        <authorList>
            <person name="Eriksson T."/>
        </authorList>
    </citation>
    <scope>NUCLEOTIDE SEQUENCE</scope>
    <source>
        <strain evidence="2">Stoneville</strain>
        <tissue evidence="2">Whole head</tissue>
    </source>
</reference>
<sequence>MMKKIVLVTVVVLLAFQQVLGATDQEVEDAYSDFENATKAIFQEVADMRDNYMKSFAANMQLILQDGELALNKKVEETNQLTQLMAARTDIDVTKCFPGTTVEMYANDAHDRMDSCLFDLRYNTAYNMVLAKWFDVFRLGSDYLTCTQKAIEDCKGDEACNDQIIAEIAEKKTAAASSLNLLTVEMHDYVDSVPVNCKERILMDVFSYSSDYGRCGIVMESTRAGWSEDSSGIPDPSAHCGLAPPRVRFIRPERRRVDLYPHRRVLTDVVPEVLLEEPGLQPTPDPGPRGTEKKGLLALMF</sequence>
<feature type="chain" id="PRO_5035244086" description="Secreted protein" evidence="1">
    <location>
        <begin position="22"/>
        <end position="301"/>
    </location>
</feature>
<gene>
    <name evidence="2" type="ORF">GEV33_006510</name>
</gene>
<proteinExistence type="predicted"/>
<accession>A0A8J6HLN6</accession>
<protein>
    <recommendedName>
        <fullName evidence="4">Secreted protein</fullName>
    </recommendedName>
</protein>
<feature type="signal peptide" evidence="1">
    <location>
        <begin position="1"/>
        <end position="21"/>
    </location>
</feature>
<evidence type="ECO:0000313" key="3">
    <source>
        <dbReference type="Proteomes" id="UP000719412"/>
    </source>
</evidence>
<dbReference type="AlphaFoldDB" id="A0A8J6HLN6"/>
<evidence type="ECO:0000313" key="2">
    <source>
        <dbReference type="EMBL" id="KAH0816281.1"/>
    </source>
</evidence>
<dbReference type="Proteomes" id="UP000719412">
    <property type="component" value="Unassembled WGS sequence"/>
</dbReference>
<name>A0A8J6HLN6_TENMO</name>
<organism evidence="2 3">
    <name type="scientific">Tenebrio molitor</name>
    <name type="common">Yellow mealworm beetle</name>
    <dbReference type="NCBI Taxonomy" id="7067"/>
    <lineage>
        <taxon>Eukaryota</taxon>
        <taxon>Metazoa</taxon>
        <taxon>Ecdysozoa</taxon>
        <taxon>Arthropoda</taxon>
        <taxon>Hexapoda</taxon>
        <taxon>Insecta</taxon>
        <taxon>Pterygota</taxon>
        <taxon>Neoptera</taxon>
        <taxon>Endopterygota</taxon>
        <taxon>Coleoptera</taxon>
        <taxon>Polyphaga</taxon>
        <taxon>Cucujiformia</taxon>
        <taxon>Tenebrionidae</taxon>
        <taxon>Tenebrio</taxon>
    </lineage>
</organism>
<dbReference type="EMBL" id="JABDTM020021787">
    <property type="protein sequence ID" value="KAH0816281.1"/>
    <property type="molecule type" value="Genomic_DNA"/>
</dbReference>
<comment type="caution">
    <text evidence="2">The sequence shown here is derived from an EMBL/GenBank/DDBJ whole genome shotgun (WGS) entry which is preliminary data.</text>
</comment>